<keyword evidence="2" id="KW-1185">Reference proteome</keyword>
<organism evidence="1 2">
    <name type="scientific">Chitinophaga skermanii</name>
    <dbReference type="NCBI Taxonomy" id="331697"/>
    <lineage>
        <taxon>Bacteria</taxon>
        <taxon>Pseudomonadati</taxon>
        <taxon>Bacteroidota</taxon>
        <taxon>Chitinophagia</taxon>
        <taxon>Chitinophagales</taxon>
        <taxon>Chitinophagaceae</taxon>
        <taxon>Chitinophaga</taxon>
    </lineage>
</organism>
<comment type="caution">
    <text evidence="1">The sequence shown here is derived from an EMBL/GenBank/DDBJ whole genome shotgun (WGS) entry which is preliminary data.</text>
</comment>
<reference evidence="1 2" key="1">
    <citation type="submission" date="2018-06" db="EMBL/GenBank/DDBJ databases">
        <title>Genomic Encyclopedia of Archaeal and Bacterial Type Strains, Phase II (KMG-II): from individual species to whole genera.</title>
        <authorList>
            <person name="Goeker M."/>
        </authorList>
    </citation>
    <scope>NUCLEOTIDE SEQUENCE [LARGE SCALE GENOMIC DNA]</scope>
    <source>
        <strain evidence="1 2">DSM 23857</strain>
    </source>
</reference>
<evidence type="ECO:0000313" key="1">
    <source>
        <dbReference type="EMBL" id="RAJ04262.1"/>
    </source>
</evidence>
<protein>
    <submittedName>
        <fullName evidence="1">Uncharacterized protein</fullName>
    </submittedName>
</protein>
<dbReference type="RefSeq" id="WP_148707338.1">
    <property type="nucleotide sequence ID" value="NZ_QLLL01000005.1"/>
</dbReference>
<proteinExistence type="predicted"/>
<name>A0A327QKP2_9BACT</name>
<dbReference type="Proteomes" id="UP000249547">
    <property type="component" value="Unassembled WGS sequence"/>
</dbReference>
<dbReference type="OrthoDB" id="2575320at2"/>
<gene>
    <name evidence="1" type="ORF">LX64_03142</name>
</gene>
<dbReference type="AlphaFoldDB" id="A0A327QKP2"/>
<accession>A0A327QKP2</accession>
<sequence>MTAERGGTNYELSAAEWAIARDAEFIYAKNRVIDKVYEMMGVLQGALAETSITGEFAFPGNCLQYGAKISKGEKYEHLPWVILDYPRLFKGAEVFAFRTMFWWGQYFSCTLHLAGEVKDRYAAKLLACREQLAGEGFSVCIHADPWLHHFDDTNYRSISKMQQSEWEQRVLESSFIKLAKPFALSDWGNIIPLTVHAYTVLLGMLYDQNLGGRAAL</sequence>
<evidence type="ECO:0000313" key="2">
    <source>
        <dbReference type="Proteomes" id="UP000249547"/>
    </source>
</evidence>
<dbReference type="EMBL" id="QLLL01000005">
    <property type="protein sequence ID" value="RAJ04262.1"/>
    <property type="molecule type" value="Genomic_DNA"/>
</dbReference>